<feature type="region of interest" description="Disordered" evidence="1">
    <location>
        <begin position="234"/>
        <end position="276"/>
    </location>
</feature>
<sequence>MPTTASSSPPGSCPATCSAPSSCPLSVLSSEGWSGSSGASLLAASWPQLTGGTDVLVLGSAATSPGGAAAGLLFDSPDSVTCFLARQVAGGSADGDQRLGFPLKGAVNVSLPRGQNGSCPAGAPTFGAASSWVADVLALKLNVLYTRMLSAMTGAPGLEGGLISSSYSVPECTCRTVGGVLDRAQQYLAGMVESADGAPAYDVCAADIVLQFGDAACGTSPYSDWLCLATSRQSPQQQQQLSTPPPLNPPTQPLPPDAPAVMPPGQEGLLLPPPRPAGSRSPFPFGSCLAEGSNVGRPFLLGYANSSLNPYSGDWSYCFDVAHADCSKTRCCGIPLEQIQFLIDDYCYGAVYDLTVNGRPRSASYNVYDVRGYTYTVLKFTALNLPYEDAQGAEICFSLKSSVCADVATMCGGPSCSVAMGNTPGMGGGNSCCVPQKLTVA</sequence>
<evidence type="ECO:0000256" key="1">
    <source>
        <dbReference type="SAM" id="MobiDB-lite"/>
    </source>
</evidence>
<protein>
    <recommendedName>
        <fullName evidence="2">Pherophorin domain-containing protein</fullName>
    </recommendedName>
</protein>
<keyword evidence="4" id="KW-1185">Reference proteome</keyword>
<dbReference type="OrthoDB" id="541730at2759"/>
<dbReference type="Proteomes" id="UP000075714">
    <property type="component" value="Unassembled WGS sequence"/>
</dbReference>
<dbReference type="Pfam" id="PF12499">
    <property type="entry name" value="DUF3707"/>
    <property type="match status" value="1"/>
</dbReference>
<evidence type="ECO:0000313" key="4">
    <source>
        <dbReference type="Proteomes" id="UP000075714"/>
    </source>
</evidence>
<evidence type="ECO:0000259" key="2">
    <source>
        <dbReference type="Pfam" id="PF12499"/>
    </source>
</evidence>
<feature type="domain" description="Pherophorin" evidence="2">
    <location>
        <begin position="283"/>
        <end position="433"/>
    </location>
</feature>
<dbReference type="EMBL" id="LSYV01000503">
    <property type="protein sequence ID" value="KXZ41383.1"/>
    <property type="molecule type" value="Genomic_DNA"/>
</dbReference>
<dbReference type="InterPro" id="IPR024616">
    <property type="entry name" value="Pherophorin"/>
</dbReference>
<reference evidence="4" key="1">
    <citation type="journal article" date="2016" name="Nat. Commun.">
        <title>The Gonium pectorale genome demonstrates co-option of cell cycle regulation during the evolution of multicellularity.</title>
        <authorList>
            <person name="Hanschen E.R."/>
            <person name="Marriage T.N."/>
            <person name="Ferris P.J."/>
            <person name="Hamaji T."/>
            <person name="Toyoda A."/>
            <person name="Fujiyama A."/>
            <person name="Neme R."/>
            <person name="Noguchi H."/>
            <person name="Minakuchi Y."/>
            <person name="Suzuki M."/>
            <person name="Kawai-Toyooka H."/>
            <person name="Smith D.R."/>
            <person name="Sparks H."/>
            <person name="Anderson J."/>
            <person name="Bakaric R."/>
            <person name="Luria V."/>
            <person name="Karger A."/>
            <person name="Kirschner M.W."/>
            <person name="Durand P.M."/>
            <person name="Michod R.E."/>
            <person name="Nozaki H."/>
            <person name="Olson B.J."/>
        </authorList>
    </citation>
    <scope>NUCLEOTIDE SEQUENCE [LARGE SCALE GENOMIC DNA]</scope>
    <source>
        <strain evidence="4">NIES-2863</strain>
    </source>
</reference>
<feature type="compositionally biased region" description="Pro residues" evidence="1">
    <location>
        <begin position="243"/>
        <end position="262"/>
    </location>
</feature>
<name>A0A150FUS6_GONPE</name>
<dbReference type="STRING" id="33097.A0A150FUS6"/>
<dbReference type="AlphaFoldDB" id="A0A150FUS6"/>
<comment type="caution">
    <text evidence="3">The sequence shown here is derived from an EMBL/GenBank/DDBJ whole genome shotgun (WGS) entry which is preliminary data.</text>
</comment>
<proteinExistence type="predicted"/>
<accession>A0A150FUS6</accession>
<organism evidence="3 4">
    <name type="scientific">Gonium pectorale</name>
    <name type="common">Green alga</name>
    <dbReference type="NCBI Taxonomy" id="33097"/>
    <lineage>
        <taxon>Eukaryota</taxon>
        <taxon>Viridiplantae</taxon>
        <taxon>Chlorophyta</taxon>
        <taxon>core chlorophytes</taxon>
        <taxon>Chlorophyceae</taxon>
        <taxon>CS clade</taxon>
        <taxon>Chlamydomonadales</taxon>
        <taxon>Volvocaceae</taxon>
        <taxon>Gonium</taxon>
    </lineage>
</organism>
<evidence type="ECO:0000313" key="3">
    <source>
        <dbReference type="EMBL" id="KXZ41383.1"/>
    </source>
</evidence>
<gene>
    <name evidence="3" type="ORF">GPECTOR_506g472</name>
</gene>